<dbReference type="GO" id="GO:0070006">
    <property type="term" value="F:metalloaminopeptidase activity"/>
    <property type="evidence" value="ECO:0007669"/>
    <property type="project" value="UniProtKB-UniRule"/>
</dbReference>
<dbReference type="GO" id="GO:0006508">
    <property type="term" value="P:proteolysis"/>
    <property type="evidence" value="ECO:0007669"/>
    <property type="project" value="UniProtKB-KW"/>
</dbReference>
<reference evidence="9" key="1">
    <citation type="submission" date="2021-01" db="EMBL/GenBank/DDBJ databases">
        <authorList>
            <person name="Corre E."/>
            <person name="Pelletier E."/>
            <person name="Niang G."/>
            <person name="Scheremetjew M."/>
            <person name="Finn R."/>
            <person name="Kale V."/>
            <person name="Holt S."/>
            <person name="Cochrane G."/>
            <person name="Meng A."/>
            <person name="Brown T."/>
            <person name="Cohen L."/>
        </authorList>
    </citation>
    <scope>NUCLEOTIDE SEQUENCE</scope>
    <source>
        <strain evidence="9">CCMP494</strain>
    </source>
</reference>
<proteinExistence type="inferred from homology"/>
<feature type="binding site" evidence="5">
    <location>
        <position position="556"/>
    </location>
    <ligand>
        <name>substrate</name>
    </ligand>
</feature>
<feature type="compositionally biased region" description="Acidic residues" evidence="7">
    <location>
        <begin position="307"/>
        <end position="318"/>
    </location>
</feature>
<dbReference type="CDD" id="cd01086">
    <property type="entry name" value="MetAP1"/>
    <property type="match status" value="1"/>
</dbReference>
<feature type="binding site" evidence="5">
    <location>
        <position position="653"/>
    </location>
    <ligand>
        <name>a divalent metal cation</name>
        <dbReference type="ChEBI" id="CHEBI:60240"/>
        <label>2</label>
        <note>catalytic</note>
    </ligand>
</feature>
<comment type="similarity">
    <text evidence="5">Belongs to the peptidase M24A family. Methionine aminopeptidase type 1 subfamily.</text>
</comment>
<dbReference type="GO" id="GO:0005829">
    <property type="term" value="C:cytosol"/>
    <property type="evidence" value="ECO:0007669"/>
    <property type="project" value="TreeGrafter"/>
</dbReference>
<feature type="binding site" evidence="5">
    <location>
        <position position="660"/>
    </location>
    <ligand>
        <name>substrate</name>
    </ligand>
</feature>
<feature type="compositionally biased region" description="Low complexity" evidence="7">
    <location>
        <begin position="319"/>
        <end position="338"/>
    </location>
</feature>
<comment type="catalytic activity">
    <reaction evidence="5 6">
        <text>Release of N-terminal amino acids, preferentially methionine, from peptides and arylamides.</text>
        <dbReference type="EC" id="3.4.11.18"/>
    </reaction>
</comment>
<evidence type="ECO:0000256" key="7">
    <source>
        <dbReference type="SAM" id="MobiDB-lite"/>
    </source>
</evidence>
<keyword evidence="3 5" id="KW-0479">Metal-binding</keyword>
<dbReference type="EC" id="3.4.11.18" evidence="6"/>
<dbReference type="HAMAP" id="MF_01974">
    <property type="entry name" value="MetAP_1"/>
    <property type="match status" value="1"/>
</dbReference>
<dbReference type="SUPFAM" id="SSF55920">
    <property type="entry name" value="Creatinase/aminopeptidase"/>
    <property type="match status" value="1"/>
</dbReference>
<dbReference type="InterPro" id="IPR001714">
    <property type="entry name" value="Pept_M24_MAP"/>
</dbReference>
<feature type="domain" description="Peptidase M24" evidence="8">
    <location>
        <begin position="491"/>
        <end position="724"/>
    </location>
</feature>
<evidence type="ECO:0000256" key="2">
    <source>
        <dbReference type="ARBA" id="ARBA00022670"/>
    </source>
</evidence>
<organism evidence="9">
    <name type="scientific">Micromonas pusilla</name>
    <name type="common">Picoplanktonic green alga</name>
    <name type="synonym">Chromulina pusilla</name>
    <dbReference type="NCBI Taxonomy" id="38833"/>
    <lineage>
        <taxon>Eukaryota</taxon>
        <taxon>Viridiplantae</taxon>
        <taxon>Chlorophyta</taxon>
        <taxon>Mamiellophyceae</taxon>
        <taxon>Mamiellales</taxon>
        <taxon>Mamiellaceae</taxon>
        <taxon>Micromonas</taxon>
    </lineage>
</organism>
<name>A0A7S0KT77_MICPS</name>
<dbReference type="NCBIfam" id="TIGR00500">
    <property type="entry name" value="met_pdase_I"/>
    <property type="match status" value="1"/>
</dbReference>
<dbReference type="GO" id="GO:0046872">
    <property type="term" value="F:metal ion binding"/>
    <property type="evidence" value="ECO:0007669"/>
    <property type="project" value="UniProtKB-UniRule"/>
</dbReference>
<evidence type="ECO:0000259" key="8">
    <source>
        <dbReference type="Pfam" id="PF00557"/>
    </source>
</evidence>
<dbReference type="AlphaFoldDB" id="A0A7S0KT77"/>
<feature type="binding site" evidence="5">
    <location>
        <position position="584"/>
    </location>
    <ligand>
        <name>a divalent metal cation</name>
        <dbReference type="ChEBI" id="CHEBI:60240"/>
        <label>2</label>
        <note>catalytic</note>
    </ligand>
</feature>
<feature type="compositionally biased region" description="Acidic residues" evidence="7">
    <location>
        <begin position="339"/>
        <end position="348"/>
    </location>
</feature>
<feature type="binding site" evidence="5">
    <location>
        <position position="717"/>
    </location>
    <ligand>
        <name>a divalent metal cation</name>
        <dbReference type="ChEBI" id="CHEBI:60240"/>
        <label>2</label>
        <note>catalytic</note>
    </ligand>
</feature>
<feature type="binding site" evidence="5">
    <location>
        <position position="573"/>
    </location>
    <ligand>
        <name>a divalent metal cation</name>
        <dbReference type="ChEBI" id="CHEBI:60240"/>
        <label>1</label>
    </ligand>
</feature>
<feature type="binding site" evidence="5">
    <location>
        <position position="584"/>
    </location>
    <ligand>
        <name>a divalent metal cation</name>
        <dbReference type="ChEBI" id="CHEBI:60240"/>
        <label>1</label>
    </ligand>
</feature>
<dbReference type="InterPro" id="IPR000994">
    <property type="entry name" value="Pept_M24"/>
</dbReference>
<evidence type="ECO:0000256" key="5">
    <source>
        <dbReference type="HAMAP-Rule" id="MF_03174"/>
    </source>
</evidence>
<dbReference type="InterPro" id="IPR002467">
    <property type="entry name" value="Pept_M24A_MAP1"/>
</dbReference>
<keyword evidence="1 5" id="KW-0031">Aminopeptidase</keyword>
<dbReference type="PRINTS" id="PR00599">
    <property type="entry name" value="MAPEPTIDASE"/>
</dbReference>
<feature type="compositionally biased region" description="Low complexity" evidence="7">
    <location>
        <begin position="224"/>
        <end position="241"/>
    </location>
</feature>
<evidence type="ECO:0000256" key="3">
    <source>
        <dbReference type="ARBA" id="ARBA00022723"/>
    </source>
</evidence>
<dbReference type="Pfam" id="PF00557">
    <property type="entry name" value="Peptidase_M24"/>
    <property type="match status" value="1"/>
</dbReference>
<evidence type="ECO:0000256" key="4">
    <source>
        <dbReference type="ARBA" id="ARBA00022801"/>
    </source>
</evidence>
<comment type="cofactor">
    <cofactor evidence="5">
        <name>Co(2+)</name>
        <dbReference type="ChEBI" id="CHEBI:48828"/>
    </cofactor>
    <cofactor evidence="5">
        <name>Zn(2+)</name>
        <dbReference type="ChEBI" id="CHEBI:29105"/>
    </cofactor>
    <cofactor evidence="5">
        <name>Mn(2+)</name>
        <dbReference type="ChEBI" id="CHEBI:29035"/>
    </cofactor>
    <cofactor evidence="5">
        <name>Fe(2+)</name>
        <dbReference type="ChEBI" id="CHEBI:29033"/>
    </cofactor>
    <text evidence="5">Binds 2 divalent metal cations per subunit. Has a high-affinity and a low affinity metal-binding site. The true nature of the physiological cofactor is under debate. The enzyme is active with cobalt, zinc, manganese or divalent iron ions. Most likely, methionine aminopeptidases function as mononuclear Fe(2+)-metalloproteases under physiological conditions, and the catalytically relevant metal-binding site has been assigned to the histidine-containing high-affinity site.</text>
</comment>
<keyword evidence="4 5" id="KW-0378">Hydrolase</keyword>
<feature type="binding site" evidence="5">
    <location>
        <position position="686"/>
    </location>
    <ligand>
        <name>a divalent metal cation</name>
        <dbReference type="ChEBI" id="CHEBI:60240"/>
        <label>2</label>
        <note>catalytic</note>
    </ligand>
</feature>
<feature type="compositionally biased region" description="Low complexity" evidence="7">
    <location>
        <begin position="383"/>
        <end position="392"/>
    </location>
</feature>
<evidence type="ECO:0000256" key="6">
    <source>
        <dbReference type="RuleBase" id="RU003653"/>
    </source>
</evidence>
<evidence type="ECO:0000256" key="1">
    <source>
        <dbReference type="ARBA" id="ARBA00022438"/>
    </source>
</evidence>
<keyword evidence="2 5" id="KW-0645">Protease</keyword>
<feature type="binding site" evidence="5">
    <location>
        <position position="717"/>
    </location>
    <ligand>
        <name>a divalent metal cation</name>
        <dbReference type="ChEBI" id="CHEBI:60240"/>
        <label>1</label>
    </ligand>
</feature>
<dbReference type="EMBL" id="HBEV01012102">
    <property type="protein sequence ID" value="CAD8592008.1"/>
    <property type="molecule type" value="Transcribed_RNA"/>
</dbReference>
<dbReference type="PROSITE" id="PS00680">
    <property type="entry name" value="MAP_1"/>
    <property type="match status" value="1"/>
</dbReference>
<dbReference type="GO" id="GO:0004239">
    <property type="term" value="F:initiator methionyl aminopeptidase activity"/>
    <property type="evidence" value="ECO:0007669"/>
    <property type="project" value="UniProtKB-UniRule"/>
</dbReference>
<feature type="region of interest" description="Disordered" evidence="7">
    <location>
        <begin position="279"/>
        <end position="401"/>
    </location>
</feature>
<evidence type="ECO:0000313" key="9">
    <source>
        <dbReference type="EMBL" id="CAD8592008.1"/>
    </source>
</evidence>
<feature type="region of interest" description="Disordered" evidence="7">
    <location>
        <begin position="224"/>
        <end position="266"/>
    </location>
</feature>
<accession>A0A7S0KT77</accession>
<dbReference type="PANTHER" id="PTHR43330">
    <property type="entry name" value="METHIONINE AMINOPEPTIDASE"/>
    <property type="match status" value="1"/>
</dbReference>
<dbReference type="PANTHER" id="PTHR43330:SF7">
    <property type="entry name" value="METHIONINE AMINOPEPTIDASE 1"/>
    <property type="match status" value="1"/>
</dbReference>
<protein>
    <recommendedName>
        <fullName evidence="6">Methionine aminopeptidase</fullName>
        <ecNumber evidence="6">3.4.11.18</ecNumber>
    </recommendedName>
</protein>
<sequence length="741" mass="77507">MARPVCTVRRPPSSTTTVPTAPLFAPPMIRTLSPVVGTSSSASKSYPNDDDGGGGGVKFFLAAARRESAPINASILAAALVPAGMCARALVTFRCFGASVSGRTSATSTLSCISPAWTVTAEPTTLRTLPRMPVVRTTTGSPTSGHQPLGTFAGGPSFAAAAARSASASAALAAAAAVAKSSSKESSSAVETVAVEAPSGLVDDATRREVEGVKAIVKDATAGETAATTPAGATAPNAKNSEPPPPPAPAAAAAAERASKRSRSTPVTYAVHLTGNVEDDYEVTNAGDAGHGSDDDLETPGSSEPESSSDDESTDDEAAPTMTDGSDGSDSESWGSGSDLEDEEDEDSPATRGFCDSAATGTAKREGTHPNEEEEAERRRRAAAAGAATGEWAEPDPSDTSALARWDAANGEWAYHIQTSGARQHRRSSKMPEFKWTGPLRPMKVSPKRSVPKIGWLCPLPDYARTGWPEAEFASSLQHKLEVKTPEQLAKMRAACSLGRAVMDAVAAAIKPGVTTDQLDRICHAMTLMNGAYPSPRNYMGFPKSLCTSVNEVVCHGIPDARPLEDGDIVNLDITVCLNGYHGDLNETYMVGTGSSDPERAARAKALMKCALECLELAMARCTPGARFRDLGEAIQTHANARGYGVVKDFCGHGIGALFHCAPNVPHYAKNKAVGVMKPGMTFTIEPMVNEGTHRTKHWPDGWTAVTADGGRSAQYEHTMAVTETGLDVLTKRTANSRPFY</sequence>
<dbReference type="InterPro" id="IPR036005">
    <property type="entry name" value="Creatinase/aminopeptidase-like"/>
</dbReference>
<dbReference type="Gene3D" id="3.90.230.10">
    <property type="entry name" value="Creatinase/methionine aminopeptidase superfamily"/>
    <property type="match status" value="1"/>
</dbReference>
<comment type="function">
    <text evidence="6">Cotranslationally removes the N-terminal methionine from nascent proteins. The N-terminal methionine is often cleaved when the second residue in the primary sequence is small and uncharged (Met-Ala-, Cys, Gly, Pro, Ser, Thr, or Val).</text>
</comment>
<gene>
    <name evidence="9" type="ORF">MSP1404_LOCUS9412</name>
</gene>